<dbReference type="RefSeq" id="WP_011148435.1">
    <property type="nucleotide sequence ID" value="NZ_CAWMTZ010000261.1"/>
</dbReference>
<evidence type="ECO:0000313" key="1">
    <source>
        <dbReference type="EMBL" id="NDL41280.1"/>
    </source>
</evidence>
<dbReference type="Proteomes" id="UP000479300">
    <property type="component" value="Unassembled WGS sequence"/>
</dbReference>
<reference evidence="1 2" key="1">
    <citation type="submission" date="2019-12" db="EMBL/GenBank/DDBJ databases">
        <title>Engineering Photorhabdus to improve their lethality against agricultural pests.</title>
        <authorList>
            <person name="Machado R.A.R."/>
        </authorList>
    </citation>
    <scope>NUCLEOTIDE SEQUENCE [LARGE SCALE GENOMIC DNA]</scope>
    <source>
        <strain evidence="1 2">EN01</strain>
    </source>
</reference>
<gene>
    <name evidence="1" type="ORF">GPY51_21635</name>
</gene>
<accession>A0A6L9JUF5</accession>
<dbReference type="InterPro" id="IPR046905">
    <property type="entry name" value="ABC-3C_MC1"/>
</dbReference>
<dbReference type="AlphaFoldDB" id="A0A6L9JUF5"/>
<dbReference type="EMBL" id="WSFA01000076">
    <property type="protein sequence ID" value="NDL41280.1"/>
    <property type="molecule type" value="Genomic_DNA"/>
</dbReference>
<proteinExistence type="predicted"/>
<organism evidence="1 2">
    <name type="scientific">Photorhabdus laumondii subsp. laumondii</name>
    <name type="common">Photorhabdus luminescens subsp. laumondii</name>
    <dbReference type="NCBI Taxonomy" id="141679"/>
    <lineage>
        <taxon>Bacteria</taxon>
        <taxon>Pseudomonadati</taxon>
        <taxon>Pseudomonadota</taxon>
        <taxon>Gammaproteobacteria</taxon>
        <taxon>Enterobacterales</taxon>
        <taxon>Morganellaceae</taxon>
        <taxon>Photorhabdus</taxon>
    </lineage>
</organism>
<dbReference type="Pfam" id="PF20289">
    <property type="entry name" value="MComp1"/>
    <property type="match status" value="1"/>
</dbReference>
<evidence type="ECO:0000313" key="2">
    <source>
        <dbReference type="Proteomes" id="UP000479300"/>
    </source>
</evidence>
<protein>
    <submittedName>
        <fullName evidence="1">Uncharacterized protein</fullName>
    </submittedName>
</protein>
<comment type="caution">
    <text evidence="1">The sequence shown here is derived from an EMBL/GenBank/DDBJ whole genome shotgun (WGS) entry which is preliminary data.</text>
</comment>
<dbReference type="KEGG" id="plum:A4R40_21530"/>
<dbReference type="GeneID" id="48850554"/>
<sequence>MNSKNFSINNKFQELNSELGVEFFVLSVCIFDSAMINAFCYVTPTTSILKERWREISDNLNYEYLSKYEPSEFERWNNYLVFICQDAIPDNIKYEIENDKFYMRKVALELKGLEKTDIEKETKKILDEKLLLSNIRLSNNVVFDRSWEQFLGDHSKSILLAGLSGGRDGKSKSMRENWINKLLSDE</sequence>
<name>A0A6L9JUF5_PHOLM</name>